<proteinExistence type="predicted"/>
<accession>A0A2M4CDD9</accession>
<dbReference type="AlphaFoldDB" id="A0A2M4CDD9"/>
<dbReference type="EMBL" id="GGFJ01013807">
    <property type="protein sequence ID" value="MBW62948.1"/>
    <property type="molecule type" value="Transcribed_RNA"/>
</dbReference>
<reference evidence="2" key="1">
    <citation type="submission" date="2018-01" db="EMBL/GenBank/DDBJ databases">
        <title>An insight into the sialome of Amazonian anophelines.</title>
        <authorList>
            <person name="Ribeiro J.M."/>
            <person name="Scarpassa V."/>
            <person name="Calvo E."/>
        </authorList>
    </citation>
    <scope>NUCLEOTIDE SEQUENCE</scope>
    <source>
        <tissue evidence="2">Salivary glands</tissue>
    </source>
</reference>
<evidence type="ECO:0000313" key="2">
    <source>
        <dbReference type="EMBL" id="MBW62948.1"/>
    </source>
</evidence>
<keyword evidence="1" id="KW-0732">Signal</keyword>
<sequence length="77" mass="9024">MTLLLLVLLLQLTTIPNDARCVMMVTEHTTTLTTVRCGLMIHWFMFDFHLHCRSATRQCLKLMQFSARSRIVLRSTR</sequence>
<name>A0A2M4CDD9_9DIPT</name>
<feature type="chain" id="PRO_5014630309" evidence="1">
    <location>
        <begin position="20"/>
        <end position="77"/>
    </location>
</feature>
<protein>
    <submittedName>
        <fullName evidence="2">Putative secreted protein</fullName>
    </submittedName>
</protein>
<feature type="signal peptide" evidence="1">
    <location>
        <begin position="1"/>
        <end position="19"/>
    </location>
</feature>
<organism evidence="2">
    <name type="scientific">Anopheles marajoara</name>
    <dbReference type="NCBI Taxonomy" id="58244"/>
    <lineage>
        <taxon>Eukaryota</taxon>
        <taxon>Metazoa</taxon>
        <taxon>Ecdysozoa</taxon>
        <taxon>Arthropoda</taxon>
        <taxon>Hexapoda</taxon>
        <taxon>Insecta</taxon>
        <taxon>Pterygota</taxon>
        <taxon>Neoptera</taxon>
        <taxon>Endopterygota</taxon>
        <taxon>Diptera</taxon>
        <taxon>Nematocera</taxon>
        <taxon>Culicoidea</taxon>
        <taxon>Culicidae</taxon>
        <taxon>Anophelinae</taxon>
        <taxon>Anopheles</taxon>
    </lineage>
</organism>
<evidence type="ECO:0000256" key="1">
    <source>
        <dbReference type="SAM" id="SignalP"/>
    </source>
</evidence>